<dbReference type="AlphaFoldDB" id="A0A1I0NNZ3"/>
<feature type="region of interest" description="Disordered" evidence="1">
    <location>
        <begin position="130"/>
        <end position="168"/>
    </location>
</feature>
<gene>
    <name evidence="2" type="ORF">SAMN05216285_1908</name>
</gene>
<dbReference type="RefSeq" id="WP_338141405.1">
    <property type="nucleotide sequence ID" value="NZ_FOIS01000002.1"/>
</dbReference>
<evidence type="ECO:0000313" key="2">
    <source>
        <dbReference type="EMBL" id="SEW02617.1"/>
    </source>
</evidence>
<feature type="region of interest" description="Disordered" evidence="1">
    <location>
        <begin position="1"/>
        <end position="41"/>
    </location>
</feature>
<dbReference type="EMBL" id="FOIS01000002">
    <property type="protein sequence ID" value="SEW02617.1"/>
    <property type="molecule type" value="Genomic_DNA"/>
</dbReference>
<proteinExistence type="predicted"/>
<organism evidence="2 3">
    <name type="scientific">Natrinema salifodinae</name>
    <dbReference type="NCBI Taxonomy" id="1202768"/>
    <lineage>
        <taxon>Archaea</taxon>
        <taxon>Methanobacteriati</taxon>
        <taxon>Methanobacteriota</taxon>
        <taxon>Stenosarchaea group</taxon>
        <taxon>Halobacteria</taxon>
        <taxon>Halobacteriales</taxon>
        <taxon>Natrialbaceae</taxon>
        <taxon>Natrinema</taxon>
    </lineage>
</organism>
<protein>
    <submittedName>
        <fullName evidence="2">Uncharacterized protein</fullName>
    </submittedName>
</protein>
<dbReference type="Proteomes" id="UP000183275">
    <property type="component" value="Unassembled WGS sequence"/>
</dbReference>
<dbReference type="STRING" id="1202768.SAMN05216285_1908"/>
<evidence type="ECO:0000313" key="3">
    <source>
        <dbReference type="Proteomes" id="UP000183275"/>
    </source>
</evidence>
<dbReference type="eggNOG" id="arCOG02483">
    <property type="taxonomic scope" value="Archaea"/>
</dbReference>
<reference evidence="3" key="1">
    <citation type="submission" date="2016-10" db="EMBL/GenBank/DDBJ databases">
        <authorList>
            <person name="Varghese N."/>
        </authorList>
    </citation>
    <scope>NUCLEOTIDE SEQUENCE [LARGE SCALE GENOMIC DNA]</scope>
    <source>
        <strain evidence="3">CGMCC 1.12284</strain>
    </source>
</reference>
<keyword evidence="3" id="KW-1185">Reference proteome</keyword>
<name>A0A1I0NNZ3_9EURY</name>
<accession>A0A1I0NNZ3</accession>
<sequence>MARHDAASATRGQTRTTEPDSDPDRRRRAHDRRSRSRSRRWRRPAAALLVALAVGLAAVPIGPAAAASGGADTDAAGAVTATTTATEPSLIVDDATVEPGETATHRLALTDAPDGLAGFELTVELSGDDGTATVANASYPDEYGMTTDPIVSADEHRSPSKPSTSATR</sequence>
<feature type="compositionally biased region" description="Basic residues" evidence="1">
    <location>
        <begin position="26"/>
        <end position="41"/>
    </location>
</feature>
<evidence type="ECO:0000256" key="1">
    <source>
        <dbReference type="SAM" id="MobiDB-lite"/>
    </source>
</evidence>